<protein>
    <submittedName>
        <fullName evidence="2">Uncharacterized protein</fullName>
    </submittedName>
</protein>
<proteinExistence type="predicted"/>
<dbReference type="EMBL" id="HACG01053094">
    <property type="protein sequence ID" value="CEK99965.1"/>
    <property type="molecule type" value="Transcribed_RNA"/>
</dbReference>
<sequence>LPNHKSVPGHIRQSEGVGTTSSITTRQSLNPTHIERKRAGIVSPSAEIFKFDTHQVAASGVRGKVSYFENSRTDAVEVASTEIPLRQTAALQVSSV</sequence>
<organism evidence="2">
    <name type="scientific">Arion vulgaris</name>
    <dbReference type="NCBI Taxonomy" id="1028688"/>
    <lineage>
        <taxon>Eukaryota</taxon>
        <taxon>Metazoa</taxon>
        <taxon>Spiralia</taxon>
        <taxon>Lophotrochozoa</taxon>
        <taxon>Mollusca</taxon>
        <taxon>Gastropoda</taxon>
        <taxon>Heterobranchia</taxon>
        <taxon>Euthyneura</taxon>
        <taxon>Panpulmonata</taxon>
        <taxon>Eupulmonata</taxon>
        <taxon>Stylommatophora</taxon>
        <taxon>Helicina</taxon>
        <taxon>Arionoidea</taxon>
        <taxon>Arionidae</taxon>
        <taxon>Arion</taxon>
    </lineage>
</organism>
<feature type="non-terminal residue" evidence="2">
    <location>
        <position position="1"/>
    </location>
</feature>
<dbReference type="AlphaFoldDB" id="A0A0B7C6A5"/>
<reference evidence="2" key="1">
    <citation type="submission" date="2014-12" db="EMBL/GenBank/DDBJ databases">
        <title>Insight into the proteome of Arion vulgaris.</title>
        <authorList>
            <person name="Aradska J."/>
            <person name="Bulat T."/>
            <person name="Smidak R."/>
            <person name="Sarate P."/>
            <person name="Gangsoo J."/>
            <person name="Sialana F."/>
            <person name="Bilban M."/>
            <person name="Lubec G."/>
        </authorList>
    </citation>
    <scope>NUCLEOTIDE SEQUENCE</scope>
    <source>
        <tissue evidence="2">Skin</tissue>
    </source>
</reference>
<evidence type="ECO:0000313" key="2">
    <source>
        <dbReference type="EMBL" id="CEK99965.1"/>
    </source>
</evidence>
<feature type="non-terminal residue" evidence="2">
    <location>
        <position position="96"/>
    </location>
</feature>
<accession>A0A0B7C6A5</accession>
<gene>
    <name evidence="2" type="primary">ORF222542</name>
</gene>
<evidence type="ECO:0000256" key="1">
    <source>
        <dbReference type="SAM" id="MobiDB-lite"/>
    </source>
</evidence>
<name>A0A0B7C6A5_9EUPU</name>
<feature type="compositionally biased region" description="Polar residues" evidence="1">
    <location>
        <begin position="16"/>
        <end position="31"/>
    </location>
</feature>
<feature type="region of interest" description="Disordered" evidence="1">
    <location>
        <begin position="1"/>
        <end position="34"/>
    </location>
</feature>